<reference evidence="2" key="1">
    <citation type="submission" date="2018-05" db="EMBL/GenBank/DDBJ databases">
        <authorList>
            <person name="Lanie J.A."/>
            <person name="Ng W.-L."/>
            <person name="Kazmierczak K.M."/>
            <person name="Andrzejewski T.M."/>
            <person name="Davidsen T.M."/>
            <person name="Wayne K.J."/>
            <person name="Tettelin H."/>
            <person name="Glass J.I."/>
            <person name="Rusch D."/>
            <person name="Podicherti R."/>
            <person name="Tsui H.-C.T."/>
            <person name="Winkler M.E."/>
        </authorList>
    </citation>
    <scope>NUCLEOTIDE SEQUENCE</scope>
</reference>
<organism evidence="2">
    <name type="scientific">marine metagenome</name>
    <dbReference type="NCBI Taxonomy" id="408172"/>
    <lineage>
        <taxon>unclassified sequences</taxon>
        <taxon>metagenomes</taxon>
        <taxon>ecological metagenomes</taxon>
    </lineage>
</organism>
<sequence length="365" mass="40237">MKRRKFVIGAGVSAVAGAASTTIPKPAFSANQRELSMVTSWPKNFPGLGTSASRLGARITKMSGGTLKVNVYPRGSLVKSPDLFSAVADGVADMYHAIEHYWEGNTKALNFFASVPFGLTATEQSAWINFGGGQELWDEIGKVFGVKPFLAGNTGVQMGGWFNKQINTIDDLQGLRIRMPGFGGTVLKRVGAQSITLPSSQIFDAIETGKLDATEWFGPWFDYEFGLHKITKYYYYPGFQEPGTSLSSSINLDVWGSLGRHHREIIETAMAAENDLVLAEFNARNIKALNLMLTNNQVNLRRFPDDVMNAIGNAAGEVVSEAGNSDPMSRKVYRSFLKFRRQSIKWSKISDQAYWNARLLPFSYG</sequence>
<dbReference type="Pfam" id="PF03480">
    <property type="entry name" value="DctP"/>
    <property type="match status" value="1"/>
</dbReference>
<dbReference type="CDD" id="cd13604">
    <property type="entry name" value="PBP2_TRAP_ketoacid_lactate_like"/>
    <property type="match status" value="1"/>
</dbReference>
<dbReference type="InterPro" id="IPR038404">
    <property type="entry name" value="TRAP_DctP_sf"/>
</dbReference>
<dbReference type="PANTHER" id="PTHR33376:SF5">
    <property type="entry name" value="EXTRACYTOPLASMIC SOLUTE RECEPTOR PROTEIN"/>
    <property type="match status" value="1"/>
</dbReference>
<dbReference type="InterPro" id="IPR018389">
    <property type="entry name" value="DctP_fam"/>
</dbReference>
<dbReference type="PANTHER" id="PTHR33376">
    <property type="match status" value="1"/>
</dbReference>
<dbReference type="EMBL" id="UINC01063628">
    <property type="protein sequence ID" value="SVB91456.1"/>
    <property type="molecule type" value="Genomic_DNA"/>
</dbReference>
<protein>
    <submittedName>
        <fullName evidence="2">Uncharacterized protein</fullName>
    </submittedName>
</protein>
<accession>A0A382HVS8</accession>
<dbReference type="GO" id="GO:0031317">
    <property type="term" value="C:tripartite ATP-independent periplasmic transporter complex"/>
    <property type="evidence" value="ECO:0007669"/>
    <property type="project" value="InterPro"/>
</dbReference>
<proteinExistence type="predicted"/>
<gene>
    <name evidence="2" type="ORF">METZ01_LOCUS244310</name>
</gene>
<keyword evidence="1" id="KW-0732">Signal</keyword>
<evidence type="ECO:0000256" key="1">
    <source>
        <dbReference type="ARBA" id="ARBA00022729"/>
    </source>
</evidence>
<dbReference type="AlphaFoldDB" id="A0A382HVS8"/>
<dbReference type="InterPro" id="IPR026289">
    <property type="entry name" value="SBP_TakP-like"/>
</dbReference>
<dbReference type="Gene3D" id="3.40.190.10">
    <property type="entry name" value="Periplasmic binding protein-like II"/>
    <property type="match status" value="1"/>
</dbReference>
<dbReference type="PIRSF" id="PIRSF039026">
    <property type="entry name" value="SiaP"/>
    <property type="match status" value="1"/>
</dbReference>
<dbReference type="GO" id="GO:0055085">
    <property type="term" value="P:transmembrane transport"/>
    <property type="evidence" value="ECO:0007669"/>
    <property type="project" value="InterPro"/>
</dbReference>
<evidence type="ECO:0000313" key="2">
    <source>
        <dbReference type="EMBL" id="SVB91456.1"/>
    </source>
</evidence>
<dbReference type="Gene3D" id="3.40.190.170">
    <property type="entry name" value="Bacterial extracellular solute-binding protein, family 7"/>
    <property type="match status" value="1"/>
</dbReference>
<name>A0A382HVS8_9ZZZZ</name>
<feature type="non-terminal residue" evidence="2">
    <location>
        <position position="365"/>
    </location>
</feature>